<evidence type="ECO:0000313" key="2">
    <source>
        <dbReference type="EMBL" id="KZV31019.1"/>
    </source>
</evidence>
<evidence type="ECO:0000256" key="1">
    <source>
        <dbReference type="SAM" id="MobiDB-lite"/>
    </source>
</evidence>
<dbReference type="AlphaFoldDB" id="A0A2Z7BC90"/>
<gene>
    <name evidence="2" type="ORF">F511_18123</name>
</gene>
<accession>A0A2Z7BC90</accession>
<feature type="region of interest" description="Disordered" evidence="1">
    <location>
        <begin position="48"/>
        <end position="80"/>
    </location>
</feature>
<dbReference type="PANTHER" id="PTHR34467">
    <property type="entry name" value="TRANSMEMBRANE PROTEIN"/>
    <property type="match status" value="1"/>
</dbReference>
<proteinExistence type="predicted"/>
<reference evidence="2 3" key="1">
    <citation type="journal article" date="2015" name="Proc. Natl. Acad. Sci. U.S.A.">
        <title>The resurrection genome of Boea hygrometrica: A blueprint for survival of dehydration.</title>
        <authorList>
            <person name="Xiao L."/>
            <person name="Yang G."/>
            <person name="Zhang L."/>
            <person name="Yang X."/>
            <person name="Zhao S."/>
            <person name="Ji Z."/>
            <person name="Zhou Q."/>
            <person name="Hu M."/>
            <person name="Wang Y."/>
            <person name="Chen M."/>
            <person name="Xu Y."/>
            <person name="Jin H."/>
            <person name="Xiao X."/>
            <person name="Hu G."/>
            <person name="Bao F."/>
            <person name="Hu Y."/>
            <person name="Wan P."/>
            <person name="Li L."/>
            <person name="Deng X."/>
            <person name="Kuang T."/>
            <person name="Xiang C."/>
            <person name="Zhu J.K."/>
            <person name="Oliver M.J."/>
            <person name="He Y."/>
        </authorList>
    </citation>
    <scope>NUCLEOTIDE SEQUENCE [LARGE SCALE GENOMIC DNA]</scope>
    <source>
        <strain evidence="3">cv. XS01</strain>
    </source>
</reference>
<evidence type="ECO:0000313" key="3">
    <source>
        <dbReference type="Proteomes" id="UP000250235"/>
    </source>
</evidence>
<dbReference type="Proteomes" id="UP000250235">
    <property type="component" value="Unassembled WGS sequence"/>
</dbReference>
<keyword evidence="3" id="KW-1185">Reference proteome</keyword>
<dbReference type="EMBL" id="KV007759">
    <property type="protein sequence ID" value="KZV31019.1"/>
    <property type="molecule type" value="Genomic_DNA"/>
</dbReference>
<sequence>MSPRIKAFVLTIFLIAGITVGFGIGASSRHSLNMEEVKMKSRKLLSLDGVMDYDDPGPNPKHGKRGGNGGGAKNPQPYPP</sequence>
<name>A0A2Z7BC90_9LAMI</name>
<protein>
    <submittedName>
        <fullName evidence="2">Uncharacterized protein</fullName>
    </submittedName>
</protein>
<organism evidence="2 3">
    <name type="scientific">Dorcoceras hygrometricum</name>
    <dbReference type="NCBI Taxonomy" id="472368"/>
    <lineage>
        <taxon>Eukaryota</taxon>
        <taxon>Viridiplantae</taxon>
        <taxon>Streptophyta</taxon>
        <taxon>Embryophyta</taxon>
        <taxon>Tracheophyta</taxon>
        <taxon>Spermatophyta</taxon>
        <taxon>Magnoliopsida</taxon>
        <taxon>eudicotyledons</taxon>
        <taxon>Gunneridae</taxon>
        <taxon>Pentapetalae</taxon>
        <taxon>asterids</taxon>
        <taxon>lamiids</taxon>
        <taxon>Lamiales</taxon>
        <taxon>Gesneriaceae</taxon>
        <taxon>Didymocarpoideae</taxon>
        <taxon>Trichosporeae</taxon>
        <taxon>Loxocarpinae</taxon>
        <taxon>Dorcoceras</taxon>
    </lineage>
</organism>
<dbReference type="PANTHER" id="PTHR34467:SF1">
    <property type="entry name" value="OS05G0542300 PROTEIN"/>
    <property type="match status" value="1"/>
</dbReference>